<keyword evidence="3" id="KW-1185">Reference proteome</keyword>
<protein>
    <submittedName>
        <fullName evidence="2">Cyclic nucleotide-binding domain-containing protein</fullName>
    </submittedName>
</protein>
<dbReference type="PANTHER" id="PTHR24567">
    <property type="entry name" value="CRP FAMILY TRANSCRIPTIONAL REGULATORY PROTEIN"/>
    <property type="match status" value="1"/>
</dbReference>
<dbReference type="PROSITE" id="PS50042">
    <property type="entry name" value="CNMP_BINDING_3"/>
    <property type="match status" value="1"/>
</dbReference>
<organism evidence="2 3">
    <name type="scientific">Rhodohalobacter sulfatireducens</name>
    <dbReference type="NCBI Taxonomy" id="2911366"/>
    <lineage>
        <taxon>Bacteria</taxon>
        <taxon>Pseudomonadati</taxon>
        <taxon>Balneolota</taxon>
        <taxon>Balneolia</taxon>
        <taxon>Balneolales</taxon>
        <taxon>Balneolaceae</taxon>
        <taxon>Rhodohalobacter</taxon>
    </lineage>
</organism>
<evidence type="ECO:0000259" key="1">
    <source>
        <dbReference type="PROSITE" id="PS50042"/>
    </source>
</evidence>
<feature type="domain" description="Cyclic nucleotide-binding" evidence="1">
    <location>
        <begin position="24"/>
        <end position="123"/>
    </location>
</feature>
<dbReference type="InterPro" id="IPR050397">
    <property type="entry name" value="Env_Response_Regulators"/>
</dbReference>
<reference evidence="2" key="2">
    <citation type="submission" date="2024-05" db="EMBL/GenBank/DDBJ databases">
        <title>Rhodohalobacter halophilus gen. nov., sp. nov., a moderately halophilic member of the family Balneolaceae.</title>
        <authorList>
            <person name="Xia J."/>
        </authorList>
    </citation>
    <scope>NUCLEOTIDE SEQUENCE</scope>
    <source>
        <strain evidence="2">WB101</strain>
    </source>
</reference>
<dbReference type="EMBL" id="JAKLWS010000013">
    <property type="protein sequence ID" value="MCG2589195.1"/>
    <property type="molecule type" value="Genomic_DNA"/>
</dbReference>
<reference evidence="2" key="1">
    <citation type="submission" date="2022-01" db="EMBL/GenBank/DDBJ databases">
        <authorList>
            <person name="Wang Y."/>
        </authorList>
    </citation>
    <scope>NUCLEOTIDE SEQUENCE</scope>
    <source>
        <strain evidence="2">WB101</strain>
    </source>
</reference>
<sequence>MDSRKKDLLHHPRVQQVLDSSPLLLRKFPPEDYREFLLCGSLEEYNAGETIVSEKEHFVNDGWLVVDGSVSLFKEDVYIAKLHPGDFIGETFLFKNRAPSGTLIATRPTAVIRLKREDVLKFFESRPDRLFKMFIMNLIDLQNQKLIYAGKKLLYIQRKLAYQTNEDN</sequence>
<evidence type="ECO:0000313" key="3">
    <source>
        <dbReference type="Proteomes" id="UP001165366"/>
    </source>
</evidence>
<dbReference type="InterPro" id="IPR000595">
    <property type="entry name" value="cNMP-bd_dom"/>
</dbReference>
<comment type="caution">
    <text evidence="2">The sequence shown here is derived from an EMBL/GenBank/DDBJ whole genome shotgun (WGS) entry which is preliminary data.</text>
</comment>
<dbReference type="Pfam" id="PF00027">
    <property type="entry name" value="cNMP_binding"/>
    <property type="match status" value="1"/>
</dbReference>
<dbReference type="InterPro" id="IPR018490">
    <property type="entry name" value="cNMP-bd_dom_sf"/>
</dbReference>
<evidence type="ECO:0000313" key="2">
    <source>
        <dbReference type="EMBL" id="MCG2589195.1"/>
    </source>
</evidence>
<dbReference type="RefSeq" id="WP_237854558.1">
    <property type="nucleotide sequence ID" value="NZ_JAKLWS010000013.1"/>
</dbReference>
<name>A0ABS9KEC8_9BACT</name>
<dbReference type="SUPFAM" id="SSF51206">
    <property type="entry name" value="cAMP-binding domain-like"/>
    <property type="match status" value="1"/>
</dbReference>
<dbReference type="Gene3D" id="2.60.120.10">
    <property type="entry name" value="Jelly Rolls"/>
    <property type="match status" value="1"/>
</dbReference>
<proteinExistence type="predicted"/>
<dbReference type="CDD" id="cd00038">
    <property type="entry name" value="CAP_ED"/>
    <property type="match status" value="1"/>
</dbReference>
<dbReference type="PANTHER" id="PTHR24567:SF26">
    <property type="entry name" value="REGULATORY PROTEIN YEIL"/>
    <property type="match status" value="1"/>
</dbReference>
<accession>A0ABS9KEC8</accession>
<dbReference type="Proteomes" id="UP001165366">
    <property type="component" value="Unassembled WGS sequence"/>
</dbReference>
<dbReference type="InterPro" id="IPR014710">
    <property type="entry name" value="RmlC-like_jellyroll"/>
</dbReference>
<dbReference type="SMART" id="SM00100">
    <property type="entry name" value="cNMP"/>
    <property type="match status" value="1"/>
</dbReference>
<gene>
    <name evidence="2" type="ORF">L6773_11505</name>
</gene>